<accession>A0A1M4YI55</accession>
<reference evidence="2" key="1">
    <citation type="submission" date="2016-11" db="EMBL/GenBank/DDBJ databases">
        <authorList>
            <person name="Varghese N."/>
            <person name="Submissions S."/>
        </authorList>
    </citation>
    <scope>NUCLEOTIDE SEQUENCE [LARGE SCALE GENOMIC DNA]</scope>
    <source>
        <strain evidence="2">DSM 16785</strain>
    </source>
</reference>
<dbReference type="RefSeq" id="WP_072865362.1">
    <property type="nucleotide sequence ID" value="NZ_FQUI01000031.1"/>
</dbReference>
<feature type="transmembrane region" description="Helical" evidence="1">
    <location>
        <begin position="100"/>
        <end position="119"/>
    </location>
</feature>
<feature type="transmembrane region" description="Helical" evidence="1">
    <location>
        <begin position="72"/>
        <end position="94"/>
    </location>
</feature>
<dbReference type="InterPro" id="IPR007359">
    <property type="entry name" value="SigmaE_reg_RseC_MucC"/>
</dbReference>
<dbReference type="STRING" id="1122195.SAMN02745164_01681"/>
<dbReference type="EMBL" id="FQUI01000031">
    <property type="protein sequence ID" value="SHF05371.1"/>
    <property type="molecule type" value="Genomic_DNA"/>
</dbReference>
<protein>
    <submittedName>
        <fullName evidence="2">Positive regulator of sigma(E), RseC/MucC</fullName>
    </submittedName>
</protein>
<organism evidence="2 3">
    <name type="scientific">Marinitoga hydrogenitolerans (strain DSM 16785 / JCM 12826 / AT1271)</name>
    <dbReference type="NCBI Taxonomy" id="1122195"/>
    <lineage>
        <taxon>Bacteria</taxon>
        <taxon>Thermotogati</taxon>
        <taxon>Thermotogota</taxon>
        <taxon>Thermotogae</taxon>
        <taxon>Petrotogales</taxon>
        <taxon>Petrotogaceae</taxon>
        <taxon>Marinitoga</taxon>
    </lineage>
</organism>
<dbReference type="Proteomes" id="UP000184334">
    <property type="component" value="Unassembled WGS sequence"/>
</dbReference>
<keyword evidence="1" id="KW-0812">Transmembrane</keyword>
<keyword evidence="1" id="KW-1133">Transmembrane helix</keyword>
<dbReference type="OrthoDB" id="46887at2"/>
<dbReference type="PANTHER" id="PTHR35867">
    <property type="entry name" value="PROTEIN RSEC"/>
    <property type="match status" value="1"/>
</dbReference>
<dbReference type="PANTHER" id="PTHR35867:SF1">
    <property type="entry name" value="PROTEIN RSEC"/>
    <property type="match status" value="1"/>
</dbReference>
<proteinExistence type="predicted"/>
<keyword evidence="3" id="KW-1185">Reference proteome</keyword>
<sequence>MKELMKVVDIDDEYIYVQALEAANCSSCVIKGSCNLTGDPNKKIKAINKSNMNLNRNDFVYIKKEDSLESRAAFIMYGIPLLIMIALTIVLFVIGLNEIISFLVGLSGMVISYYFIHIYDKNIAKTKYIPEIIEKLKIYNNFQL</sequence>
<comment type="caution">
    <text evidence="2">The sequence shown here is derived from an EMBL/GenBank/DDBJ whole genome shotgun (WGS) entry which is preliminary data.</text>
</comment>
<dbReference type="Pfam" id="PF04246">
    <property type="entry name" value="RseC_MucC"/>
    <property type="match status" value="1"/>
</dbReference>
<evidence type="ECO:0000313" key="2">
    <source>
        <dbReference type="EMBL" id="SHF05371.1"/>
    </source>
</evidence>
<evidence type="ECO:0000313" key="3">
    <source>
        <dbReference type="Proteomes" id="UP000184334"/>
    </source>
</evidence>
<gene>
    <name evidence="2" type="ORF">SAMN02745164_01681</name>
</gene>
<name>A0A1M4YI55_MARH1</name>
<keyword evidence="1" id="KW-0472">Membrane</keyword>
<dbReference type="AlphaFoldDB" id="A0A1M4YI55"/>
<evidence type="ECO:0000256" key="1">
    <source>
        <dbReference type="SAM" id="Phobius"/>
    </source>
</evidence>